<dbReference type="EMBL" id="SUTF01000007">
    <property type="protein sequence ID" value="MBE6510952.1"/>
    <property type="molecule type" value="Genomic_DNA"/>
</dbReference>
<evidence type="ECO:0000313" key="2">
    <source>
        <dbReference type="Proteomes" id="UP000713479"/>
    </source>
</evidence>
<dbReference type="AlphaFoldDB" id="A0A8T3VIF7"/>
<organism evidence="1 2">
    <name type="scientific">Methanobrevibacter millerae</name>
    <dbReference type="NCBI Taxonomy" id="230361"/>
    <lineage>
        <taxon>Archaea</taxon>
        <taxon>Methanobacteriati</taxon>
        <taxon>Methanobacteriota</taxon>
        <taxon>Methanomada group</taxon>
        <taxon>Methanobacteria</taxon>
        <taxon>Methanobacteriales</taxon>
        <taxon>Methanobacteriaceae</taxon>
        <taxon>Methanobrevibacter</taxon>
    </lineage>
</organism>
<reference evidence="1" key="1">
    <citation type="submission" date="2019-04" db="EMBL/GenBank/DDBJ databases">
        <title>Evolution of Biomass-Degrading Anaerobic Consortia Revealed by Metagenomics.</title>
        <authorList>
            <person name="Peng X."/>
        </authorList>
    </citation>
    <scope>NUCLEOTIDE SEQUENCE</scope>
    <source>
        <strain evidence="1">SIG13</strain>
    </source>
</reference>
<dbReference type="Proteomes" id="UP000713479">
    <property type="component" value="Unassembled WGS sequence"/>
</dbReference>
<dbReference type="SUPFAM" id="SSF56317">
    <property type="entry name" value="Carbon-nitrogen hydrolase"/>
    <property type="match status" value="1"/>
</dbReference>
<dbReference type="Gene3D" id="3.60.110.10">
    <property type="entry name" value="Carbon-nitrogen hydrolase"/>
    <property type="match status" value="1"/>
</dbReference>
<evidence type="ECO:0000313" key="1">
    <source>
        <dbReference type="EMBL" id="MBE6510952.1"/>
    </source>
</evidence>
<proteinExistence type="predicted"/>
<dbReference type="InterPro" id="IPR036526">
    <property type="entry name" value="C-N_Hydrolase_sf"/>
</dbReference>
<comment type="caution">
    <text evidence="1">The sequence shown here is derived from an EMBL/GenBank/DDBJ whole genome shotgun (WGS) entry which is preliminary data.</text>
</comment>
<name>A0A8T3VIF7_9EURY</name>
<protein>
    <recommendedName>
        <fullName evidence="3">Reverse transcriptase domain-containing protein</fullName>
    </recommendedName>
</protein>
<gene>
    <name evidence="1" type="ORF">E7Z74_06770</name>
</gene>
<evidence type="ECO:0008006" key="3">
    <source>
        <dbReference type="Google" id="ProtNLM"/>
    </source>
</evidence>
<accession>A0A8T3VIF7</accession>
<sequence>MKTPDEIVLTQLTNQLRSAYRKCKTTIYYDNYSSIQRLELSNFEKSPMIYEIEYNMVEFFQELAKIIFDEDEFDALTDFICDKIDVIAFPKHVAEGDKKENEVIRNFHLNNFNMDKLHYFIDLPIIGHVIGVLWILRCGYLLDDKLYKNCYGNRLNYYLLDKLRNKKSEYYVENDCMEFTPFLFNPYYQNYQSWRDNGLESVNKLLDDKKNAIMISLDLKEYFHRSLIDFRQLNKDLMDTRKYINEKFNYSNESSPEDEYNIEIDNRLTKFIEKVFKSYSDKFDRQYSSKTLSNRKINTDKYPMIPVGFSPSLIISNWNLQGFDQAIVENVRPHYYGRYVDDILIVLGSHEKSESHGLQQIEEKTFDELIERYLTDRDYPKAHIFKKQKRKNENIYRIHNQKFKNSRGTLIKYHYEGLEIQGSKLKTYFFSHKYSNAMIENFKNEIRKNSSEFRLMHDLDSIKQDFKENLYKINYKESINKIRDINNVDVNKFEISKILSRINWISSDTTDTIDDELIKNMVDAFKGKIFDYLTLWDKLFTLLVINNKYDQLHDLIRYIQRNIANITYVPIKENSYKFVIKEVNDADVVKKSLMKYLYYNLNRVFSLKFNPSIKKIIDEVQGGFPLDMEVNFVNQISNCLYASMQNTSFMRYPLQDLSYIFEDFDGSESFDLIKQKNGCRKLFEGFCYPRFIKLHECILHTINNELFCKLKTNPEEYLDDPHKFLNDYLEKKNVDNLNSTWDYIENAFDIYQKKNFANDKNMYKDYIKKNCGLNCSEDSHCPLKIYDETQFKDVNVIKILGNRKNRIKVGLLNTNINFNNFENRILRKPDLSSKRFDKIKLLINESIKKNVDLLVMPEMYIPYEWIESIVKISKDHQMAIVFGVEPIEHKDKLGNYIMMAMPFIYNDKYHECVLMYRPKNHYSSQEMMQFEKYEMKINNEDIAKYYMCIWNDIHIVPYCSYEIASIDDRSIFKSCCDIVTVSEFNKDTEYINGIAESLSRDLFCYCIKSNYTEYGGSCIIQPASSTDKYVINLKGGEDDYIVTHDLDIKKLRKNAIKSDKIADSSNFEPKPPGFWKNNVKERY</sequence>